<protein>
    <submittedName>
        <fullName evidence="1">Uncharacterized protein</fullName>
    </submittedName>
</protein>
<accession>A0A5J4V623</accession>
<sequence length="18" mass="2118">RHAIVNIAPKFVNYSLEF</sequence>
<gene>
    <name evidence="1" type="ORF">EZS28_026426</name>
</gene>
<evidence type="ECO:0000313" key="2">
    <source>
        <dbReference type="Proteomes" id="UP000324800"/>
    </source>
</evidence>
<feature type="non-terminal residue" evidence="1">
    <location>
        <position position="1"/>
    </location>
</feature>
<dbReference type="EMBL" id="SNRW01009410">
    <property type="protein sequence ID" value="KAA6378047.1"/>
    <property type="molecule type" value="Genomic_DNA"/>
</dbReference>
<evidence type="ECO:0000313" key="1">
    <source>
        <dbReference type="EMBL" id="KAA6378047.1"/>
    </source>
</evidence>
<comment type="caution">
    <text evidence="1">The sequence shown here is derived from an EMBL/GenBank/DDBJ whole genome shotgun (WGS) entry which is preliminary data.</text>
</comment>
<name>A0A5J4V623_9EUKA</name>
<reference evidence="1 2" key="1">
    <citation type="submission" date="2019-03" db="EMBL/GenBank/DDBJ databases">
        <title>Single cell metagenomics reveals metabolic interactions within the superorganism composed of flagellate Streblomastix strix and complex community of Bacteroidetes bacteria on its surface.</title>
        <authorList>
            <person name="Treitli S.C."/>
            <person name="Kolisko M."/>
            <person name="Husnik F."/>
            <person name="Keeling P."/>
            <person name="Hampl V."/>
        </authorList>
    </citation>
    <scope>NUCLEOTIDE SEQUENCE [LARGE SCALE GENOMIC DNA]</scope>
    <source>
        <strain evidence="1">ST1C</strain>
    </source>
</reference>
<dbReference type="AlphaFoldDB" id="A0A5J4V623"/>
<proteinExistence type="predicted"/>
<organism evidence="1 2">
    <name type="scientific">Streblomastix strix</name>
    <dbReference type="NCBI Taxonomy" id="222440"/>
    <lineage>
        <taxon>Eukaryota</taxon>
        <taxon>Metamonada</taxon>
        <taxon>Preaxostyla</taxon>
        <taxon>Oxymonadida</taxon>
        <taxon>Streblomastigidae</taxon>
        <taxon>Streblomastix</taxon>
    </lineage>
</organism>
<dbReference type="Proteomes" id="UP000324800">
    <property type="component" value="Unassembled WGS sequence"/>
</dbReference>